<dbReference type="InterPro" id="IPR037523">
    <property type="entry name" value="VOC_core"/>
</dbReference>
<reference evidence="3" key="3">
    <citation type="submission" date="2016-02" db="EMBL/GenBank/DDBJ databases">
        <title>Draft genome of pathogenic Streptomyces sp. in Japan.</title>
        <authorList>
            <person name="Tomihama T."/>
            <person name="Ikenaga M."/>
            <person name="Sakai M."/>
            <person name="Okubo T."/>
            <person name="Ikeda S."/>
        </authorList>
    </citation>
    <scope>NUCLEOTIDE SEQUENCE [LARGE SCALE GENOMIC DNA]</scope>
    <source>
        <strain evidence="3">S58</strain>
    </source>
</reference>
<dbReference type="Pfam" id="PF13669">
    <property type="entry name" value="Glyoxalase_4"/>
    <property type="match status" value="1"/>
</dbReference>
<comment type="caution">
    <text evidence="2">The sequence shown here is derived from an EMBL/GenBank/DDBJ whole genome shotgun (WGS) entry which is preliminary data.</text>
</comment>
<organism evidence="2 3">
    <name type="scientific">Streptomyces scabiei</name>
    <dbReference type="NCBI Taxonomy" id="1930"/>
    <lineage>
        <taxon>Bacteria</taxon>
        <taxon>Bacillati</taxon>
        <taxon>Actinomycetota</taxon>
        <taxon>Actinomycetes</taxon>
        <taxon>Kitasatosporales</taxon>
        <taxon>Streptomycetaceae</taxon>
        <taxon>Streptomyces</taxon>
    </lineage>
</organism>
<evidence type="ECO:0000259" key="1">
    <source>
        <dbReference type="PROSITE" id="PS51819"/>
    </source>
</evidence>
<evidence type="ECO:0000313" key="3">
    <source>
        <dbReference type="Proteomes" id="UP000067448"/>
    </source>
</evidence>
<proteinExistence type="predicted"/>
<reference evidence="2 3" key="2">
    <citation type="journal article" date="2016" name="Genome Announc.">
        <title>Draft Genome Sequences of Streptomyces scabiei S58, Streptomyces turgidiscabies T45, and Streptomyces acidiscabies a10, the Pathogens of Potato Common Scab, Isolated in Japan.</title>
        <authorList>
            <person name="Tomihama T."/>
            <person name="Nishi Y."/>
            <person name="Sakai M."/>
            <person name="Ikenaga M."/>
            <person name="Okubo T."/>
            <person name="Ikeda S."/>
        </authorList>
    </citation>
    <scope>NUCLEOTIDE SEQUENCE [LARGE SCALE GENOMIC DNA]</scope>
    <source>
        <strain evidence="2 3">S58</strain>
    </source>
</reference>
<reference evidence="3" key="1">
    <citation type="submission" date="2015-11" db="EMBL/GenBank/DDBJ databases">
        <authorList>
            <consortium name="Cross-ministerial Strategic Innovation Promotion Program (SIP) consortium"/>
            <person name="Tomihama T."/>
            <person name="Ikenaga M."/>
            <person name="Sakai M."/>
            <person name="Okubo T."/>
            <person name="Ikeda S."/>
        </authorList>
    </citation>
    <scope>NUCLEOTIDE SEQUENCE [LARGE SCALE GENOMIC DNA]</scope>
    <source>
        <strain evidence="3">S58</strain>
    </source>
</reference>
<dbReference type="Gene3D" id="3.10.180.10">
    <property type="entry name" value="2,3-Dihydroxybiphenyl 1,2-Dioxygenase, domain 1"/>
    <property type="match status" value="1"/>
</dbReference>
<dbReference type="SUPFAM" id="SSF54593">
    <property type="entry name" value="Glyoxalase/Bleomycin resistance protein/Dihydroxybiphenyl dioxygenase"/>
    <property type="match status" value="1"/>
</dbReference>
<evidence type="ECO:0000313" key="2">
    <source>
        <dbReference type="EMBL" id="GAQ65530.1"/>
    </source>
</evidence>
<dbReference type="Proteomes" id="UP000067448">
    <property type="component" value="Unassembled WGS sequence"/>
</dbReference>
<dbReference type="PROSITE" id="PS51819">
    <property type="entry name" value="VOC"/>
    <property type="match status" value="1"/>
</dbReference>
<dbReference type="EMBL" id="BCMM01000031">
    <property type="protein sequence ID" value="GAQ65530.1"/>
    <property type="molecule type" value="Genomic_DNA"/>
</dbReference>
<dbReference type="AlphaFoldDB" id="A0A100JTS1"/>
<dbReference type="RefSeq" id="WP_059082882.1">
    <property type="nucleotide sequence ID" value="NZ_BCMM01000031.1"/>
</dbReference>
<name>A0A100JTS1_STRSC</name>
<feature type="domain" description="VOC" evidence="1">
    <location>
        <begin position="11"/>
        <end position="149"/>
    </location>
</feature>
<accession>A0A100JTS1</accession>
<dbReference type="InterPro" id="IPR029068">
    <property type="entry name" value="Glyas_Bleomycin-R_OHBP_Dase"/>
</dbReference>
<dbReference type="OrthoDB" id="9792173at2"/>
<protein>
    <recommendedName>
        <fullName evidence="1">VOC domain-containing protein</fullName>
    </recommendedName>
</protein>
<sequence>MEFPFGQPTDAIIQVAYTVPDLAAGMRWWTDELGVGPWFVNERIGGAGSTYRGGPGKAEFALALAFSGHTMVELVQTLDDEPSIYKDAFERHGYGFHHVAKAVPNVREEVERREESGASVRFHDLTPGGDVYFLDAGEDAPGMIELVQDSEITREIFTGVWRVSVDWDGARPLRDFAELLPA</sequence>
<gene>
    <name evidence="2" type="ORF">SsS58_05939</name>
</gene>